<accession>A0A060ID25</accession>
<dbReference type="RefSeq" id="WP_080711120.1">
    <property type="nucleotide sequence ID" value="NZ_CP006991.1"/>
</dbReference>
<proteinExistence type="predicted"/>
<dbReference type="HOGENOM" id="CLU_202591_0_0_5"/>
<dbReference type="OrthoDB" id="8399916at2"/>
<gene>
    <name evidence="1" type="ORF">IE4771_PE00393</name>
</gene>
<protein>
    <submittedName>
        <fullName evidence="1">Uncharacterized protein</fullName>
    </submittedName>
</protein>
<name>A0A060ID25_RHIET</name>
<organism evidence="1 2">
    <name type="scientific">Rhizobium etli bv. mimosae str. IE4771</name>
    <dbReference type="NCBI Taxonomy" id="1432050"/>
    <lineage>
        <taxon>Bacteria</taxon>
        <taxon>Pseudomonadati</taxon>
        <taxon>Pseudomonadota</taxon>
        <taxon>Alphaproteobacteria</taxon>
        <taxon>Hyphomicrobiales</taxon>
        <taxon>Rhizobiaceae</taxon>
        <taxon>Rhizobium/Agrobacterium group</taxon>
        <taxon>Rhizobium</taxon>
    </lineage>
</organism>
<dbReference type="EMBL" id="CP006991">
    <property type="protein sequence ID" value="AIC31617.1"/>
    <property type="molecule type" value="Genomic_DNA"/>
</dbReference>
<evidence type="ECO:0000313" key="1">
    <source>
        <dbReference type="EMBL" id="AIC31617.1"/>
    </source>
</evidence>
<evidence type="ECO:0000313" key="2">
    <source>
        <dbReference type="Proteomes" id="UP000027180"/>
    </source>
</evidence>
<dbReference type="Proteomes" id="UP000027180">
    <property type="component" value="Plasmid pRetIE4771e"/>
</dbReference>
<keyword evidence="1" id="KW-0614">Plasmid</keyword>
<dbReference type="AlphaFoldDB" id="A0A060ID25"/>
<reference evidence="1 2" key="1">
    <citation type="submission" date="2013-12" db="EMBL/GenBank/DDBJ databases">
        <title>Complete genome sequence of Rhizobium etli bv. mimosae IE4771.</title>
        <authorList>
            <person name="Bustos P."/>
            <person name="Santamaria R.I."/>
            <person name="Lozano L."/>
            <person name="Ormeno-Orrillo E."/>
            <person name="Rogel M.A."/>
            <person name="Romero D."/>
            <person name="Cevallos M.A."/>
            <person name="Martinez-Romero E."/>
            <person name="Gonzalez V."/>
        </authorList>
    </citation>
    <scope>NUCLEOTIDE SEQUENCE [LARGE SCALE GENOMIC DNA]</scope>
    <source>
        <strain evidence="1 2">IE4771</strain>
        <plasmid evidence="2">Plasmid pRetIE4771e</plasmid>
    </source>
</reference>
<sequence>MFLRHDPSSPSNATGATLAAVSSAAISLAPRQALFGRRGTLNIAISGALNFVDCVTVGLLRNFAPLQSGAWRQPT</sequence>
<dbReference type="KEGG" id="rei:IE4771_PE00393"/>
<geneLocation type="plasmid" evidence="1 2">
    <name>pRetIE4771e</name>
</geneLocation>